<dbReference type="Pfam" id="PF13855">
    <property type="entry name" value="LRR_8"/>
    <property type="match status" value="2"/>
</dbReference>
<comment type="caution">
    <text evidence="6">The sequence shown here is derived from an EMBL/GenBank/DDBJ whole genome shotgun (WGS) entry which is preliminary data.</text>
</comment>
<dbReference type="PROSITE" id="PS51450">
    <property type="entry name" value="LRR"/>
    <property type="match status" value="2"/>
</dbReference>
<feature type="compositionally biased region" description="Low complexity" evidence="4">
    <location>
        <begin position="700"/>
        <end position="709"/>
    </location>
</feature>
<evidence type="ECO:0000259" key="5">
    <source>
        <dbReference type="SMART" id="SM00082"/>
    </source>
</evidence>
<dbReference type="Gene3D" id="3.80.10.10">
    <property type="entry name" value="Ribonuclease Inhibitor"/>
    <property type="match status" value="2"/>
</dbReference>
<protein>
    <submittedName>
        <fullName evidence="6">Leucine-rich repeat-containing G-protein coupled receptor 6</fullName>
    </submittedName>
</protein>
<dbReference type="GO" id="GO:0005886">
    <property type="term" value="C:plasma membrane"/>
    <property type="evidence" value="ECO:0007669"/>
    <property type="project" value="TreeGrafter"/>
</dbReference>
<dbReference type="SUPFAM" id="SSF52058">
    <property type="entry name" value="L domain-like"/>
    <property type="match status" value="1"/>
</dbReference>
<evidence type="ECO:0000256" key="4">
    <source>
        <dbReference type="SAM" id="MobiDB-lite"/>
    </source>
</evidence>
<keyword evidence="2" id="KW-0732">Signal</keyword>
<keyword evidence="6" id="KW-0675">Receptor</keyword>
<dbReference type="SMART" id="SM00369">
    <property type="entry name" value="LRR_TYP"/>
    <property type="match status" value="7"/>
</dbReference>
<accession>A0AAE1LKN8</accession>
<name>A0AAE1LKN8_9NEOP</name>
<feature type="domain" description="LRRCT" evidence="5">
    <location>
        <begin position="625"/>
        <end position="682"/>
    </location>
</feature>
<reference evidence="6" key="2">
    <citation type="journal article" date="2023" name="BMC Genomics">
        <title>Pest status, molecular evolution, and epigenetic factors derived from the genome assembly of Frankliniella fusca, a thysanopteran phytovirus vector.</title>
        <authorList>
            <person name="Catto M.A."/>
            <person name="Labadie P.E."/>
            <person name="Jacobson A.L."/>
            <person name="Kennedy G.G."/>
            <person name="Srinivasan R."/>
            <person name="Hunt B.G."/>
        </authorList>
    </citation>
    <scope>NUCLEOTIDE SEQUENCE</scope>
    <source>
        <strain evidence="6">PL_HMW_Pooled</strain>
    </source>
</reference>
<dbReference type="AlphaFoldDB" id="A0AAE1LKN8"/>
<feature type="compositionally biased region" description="Basic residues" evidence="4">
    <location>
        <begin position="801"/>
        <end position="813"/>
    </location>
</feature>
<evidence type="ECO:0000256" key="2">
    <source>
        <dbReference type="ARBA" id="ARBA00022729"/>
    </source>
</evidence>
<gene>
    <name evidence="6" type="ORF">KUF71_000335</name>
</gene>
<feature type="compositionally biased region" description="Low complexity" evidence="4">
    <location>
        <begin position="768"/>
        <end position="786"/>
    </location>
</feature>
<organism evidence="6 7">
    <name type="scientific">Frankliniella fusca</name>
    <dbReference type="NCBI Taxonomy" id="407009"/>
    <lineage>
        <taxon>Eukaryota</taxon>
        <taxon>Metazoa</taxon>
        <taxon>Ecdysozoa</taxon>
        <taxon>Arthropoda</taxon>
        <taxon>Hexapoda</taxon>
        <taxon>Insecta</taxon>
        <taxon>Pterygota</taxon>
        <taxon>Neoptera</taxon>
        <taxon>Paraneoptera</taxon>
        <taxon>Thysanoptera</taxon>
        <taxon>Terebrantia</taxon>
        <taxon>Thripoidea</taxon>
        <taxon>Thripidae</taxon>
        <taxon>Frankliniella</taxon>
    </lineage>
</organism>
<dbReference type="InterPro" id="IPR050541">
    <property type="entry name" value="LRR_TM_domain-containing"/>
</dbReference>
<evidence type="ECO:0000313" key="6">
    <source>
        <dbReference type="EMBL" id="KAK3923253.1"/>
    </source>
</evidence>
<dbReference type="PANTHER" id="PTHR24369">
    <property type="entry name" value="ANTIGEN BSP, PUTATIVE-RELATED"/>
    <property type="match status" value="1"/>
</dbReference>
<dbReference type="PANTHER" id="PTHR24369:SF157">
    <property type="entry name" value="LRRCT DOMAIN-CONTAINING PROTEIN"/>
    <property type="match status" value="1"/>
</dbReference>
<dbReference type="PRINTS" id="PR00019">
    <property type="entry name" value="LEURICHRPT"/>
</dbReference>
<evidence type="ECO:0000313" key="7">
    <source>
        <dbReference type="Proteomes" id="UP001219518"/>
    </source>
</evidence>
<feature type="compositionally biased region" description="Polar residues" evidence="4">
    <location>
        <begin position="753"/>
        <end position="763"/>
    </location>
</feature>
<dbReference type="InterPro" id="IPR000483">
    <property type="entry name" value="Cys-rich_flank_reg_C"/>
</dbReference>
<dbReference type="EMBL" id="JAHWGI010001142">
    <property type="protein sequence ID" value="KAK3923253.1"/>
    <property type="molecule type" value="Genomic_DNA"/>
</dbReference>
<reference evidence="6" key="1">
    <citation type="submission" date="2021-07" db="EMBL/GenBank/DDBJ databases">
        <authorList>
            <person name="Catto M.A."/>
            <person name="Jacobson A."/>
            <person name="Kennedy G."/>
            <person name="Labadie P."/>
            <person name="Hunt B.G."/>
            <person name="Srinivasan R."/>
        </authorList>
    </citation>
    <scope>NUCLEOTIDE SEQUENCE</scope>
    <source>
        <strain evidence="6">PL_HMW_Pooled</strain>
        <tissue evidence="6">Head</tissue>
    </source>
</reference>
<feature type="compositionally biased region" description="Basic and acidic residues" evidence="4">
    <location>
        <begin position="823"/>
        <end position="837"/>
    </location>
</feature>
<proteinExistence type="predicted"/>
<dbReference type="SMART" id="SM00082">
    <property type="entry name" value="LRRCT"/>
    <property type="match status" value="1"/>
</dbReference>
<keyword evidence="3" id="KW-0677">Repeat</keyword>
<feature type="compositionally biased region" description="Low complexity" evidence="4">
    <location>
        <begin position="730"/>
        <end position="752"/>
    </location>
</feature>
<evidence type="ECO:0000256" key="3">
    <source>
        <dbReference type="ARBA" id="ARBA00022737"/>
    </source>
</evidence>
<keyword evidence="1" id="KW-0433">Leucine-rich repeat</keyword>
<dbReference type="InterPro" id="IPR003591">
    <property type="entry name" value="Leu-rich_rpt_typical-subtyp"/>
</dbReference>
<feature type="compositionally biased region" description="Pro residues" evidence="4">
    <location>
        <begin position="866"/>
        <end position="878"/>
    </location>
</feature>
<dbReference type="InterPro" id="IPR001611">
    <property type="entry name" value="Leu-rich_rpt"/>
</dbReference>
<dbReference type="InterPro" id="IPR032675">
    <property type="entry name" value="LRR_dom_sf"/>
</dbReference>
<feature type="region of interest" description="Disordered" evidence="4">
    <location>
        <begin position="700"/>
        <end position="878"/>
    </location>
</feature>
<sequence>MYSGRHHHGMFSVQRGLYLASPFAFASASPKPRLGNRPTMNSSGVDGGRRRVVRIASVDESPAVSMWRSWSASRAAGVVVVALLALVAEASALDVKVPAPLPRTVTRPLVLEGVVTAESVGLQRHARHPRNAAAVEVPVTVETAAEEAAPWGLDCPDGCTCREGPFREVPLRRLLTSYGDYVLIEDAESRAALDAGQSVRQAVCVVLSDSYEETLAALPSDTQALTLLQSADEAAVLLTAAHLARLPGLVSLDVTAYAEAGVLLRSDALRALPRLLLLSLTGDDADNEVVSTKAPAHDHHRRRRLPPWAYRTEGQSEDTPQLVFLKPSEVVPFSKFTELRRVNALHTFEGLEKLLMLRLHHADLVDLAWEMFNGLDSLQVLSLEHNGLAYVPDWSLYGAPALRYLSLAHNSLLDVSSTALVGLLELRFLDLSHNNLSHLSELSLPPFPKLQGADFRGNPIENIFTSTFQVMNSTETLTLGGSGTALQLQAGMFLGLRALRRLAATDVTTTALHRDLLRGMPRLRDLTLRGVVPSLPYDAFVEVPKLERLVLRQCNIRHVSMDAFYALFALQELDLSHNQLRALPYGLLDQQAHLRELLLTGNQLTELPLGLLDAVPAKMVRLDANPWDCSCDMASWSPAVTNKDRREGRYLYDKRAAPTCATPERYAGWDVYDAMRRGFRCNKNPSRKLKLRLNALPADTSSTAAPATRTQDDVPAASNNRVVAPEDDNSTSSSTSASTSTAGTTFSDTTSTPESGAFSTTATPEPKGSMSTEASAGAGAGATSPAHLATQAPAPAPGVAPHKKGKHRQHRKLAGAGGRFHHDRAQGEEGTQTKDGKYLLSDGKGGYIAVSRKSFKAAMEERRASPPRPAPATPPAAG</sequence>
<keyword evidence="7" id="KW-1185">Reference proteome</keyword>
<evidence type="ECO:0000256" key="1">
    <source>
        <dbReference type="ARBA" id="ARBA00022614"/>
    </source>
</evidence>
<dbReference type="Proteomes" id="UP001219518">
    <property type="component" value="Unassembled WGS sequence"/>
</dbReference>